<protein>
    <submittedName>
        <fullName evidence="1">Uncharacterized protein</fullName>
    </submittedName>
</protein>
<dbReference type="Gene3D" id="3.20.20.370">
    <property type="entry name" value="Glycoside hydrolase/deacetylase"/>
    <property type="match status" value="1"/>
</dbReference>
<sequence length="198" mass="23524">MYPLVKKIALYFLSNRFLLKIKINLINNRKNTVTILNLHSVTDNISKCNKLTPKLFEDLVIFVKKNFTLVAFSDLKREIISDKPLMILSFDDGYKDFMEYVIPILDKYEIKCNQNIIPDCIEKQLPPINVIFHDFFFQAPIELLKKIDLQEFNIERYINNREMLGVAVASYIKIRSIQEQQLIYEKLKPQLFDYEEFT</sequence>
<dbReference type="InterPro" id="IPR051398">
    <property type="entry name" value="Polysacch_Deacetylase"/>
</dbReference>
<organism evidence="1">
    <name type="scientific">marine metagenome</name>
    <dbReference type="NCBI Taxonomy" id="408172"/>
    <lineage>
        <taxon>unclassified sequences</taxon>
        <taxon>metagenomes</taxon>
        <taxon>ecological metagenomes</taxon>
    </lineage>
</organism>
<dbReference type="EMBL" id="UINC01225737">
    <property type="protein sequence ID" value="SVE55934.1"/>
    <property type="molecule type" value="Genomic_DNA"/>
</dbReference>
<accession>A0A383EH44</accession>
<proteinExistence type="predicted"/>
<name>A0A383EH44_9ZZZZ</name>
<evidence type="ECO:0000313" key="1">
    <source>
        <dbReference type="EMBL" id="SVE55934.1"/>
    </source>
</evidence>
<dbReference type="AlphaFoldDB" id="A0A383EH44"/>
<dbReference type="InterPro" id="IPR011330">
    <property type="entry name" value="Glyco_hydro/deAcase_b/a-brl"/>
</dbReference>
<feature type="non-terminal residue" evidence="1">
    <location>
        <position position="198"/>
    </location>
</feature>
<gene>
    <name evidence="1" type="ORF">METZ01_LOCUS508788</name>
</gene>
<dbReference type="SUPFAM" id="SSF88713">
    <property type="entry name" value="Glycoside hydrolase/deacetylase"/>
    <property type="match status" value="1"/>
</dbReference>
<dbReference type="PANTHER" id="PTHR34216:SF3">
    <property type="entry name" value="POLY-BETA-1,6-N-ACETYL-D-GLUCOSAMINE N-DEACETYLASE"/>
    <property type="match status" value="1"/>
</dbReference>
<dbReference type="PANTHER" id="PTHR34216">
    <property type="match status" value="1"/>
</dbReference>
<reference evidence="1" key="1">
    <citation type="submission" date="2018-05" db="EMBL/GenBank/DDBJ databases">
        <authorList>
            <person name="Lanie J.A."/>
            <person name="Ng W.-L."/>
            <person name="Kazmierczak K.M."/>
            <person name="Andrzejewski T.M."/>
            <person name="Davidsen T.M."/>
            <person name="Wayne K.J."/>
            <person name="Tettelin H."/>
            <person name="Glass J.I."/>
            <person name="Rusch D."/>
            <person name="Podicherti R."/>
            <person name="Tsui H.-C.T."/>
            <person name="Winkler M.E."/>
        </authorList>
    </citation>
    <scope>NUCLEOTIDE SEQUENCE</scope>
</reference>
<dbReference type="GO" id="GO:0005975">
    <property type="term" value="P:carbohydrate metabolic process"/>
    <property type="evidence" value="ECO:0007669"/>
    <property type="project" value="InterPro"/>
</dbReference>